<dbReference type="InParanoid" id="A0A3Q7G5M9"/>
<dbReference type="EnsemblPlants" id="Solyc04g054770.1.1">
    <property type="protein sequence ID" value="Solyc04g054770.1.1.1"/>
    <property type="gene ID" value="Solyc04g054770.1"/>
</dbReference>
<dbReference type="PaxDb" id="4081-Solyc04g054770.1.1"/>
<evidence type="ECO:0000313" key="2">
    <source>
        <dbReference type="EnsemblPlants" id="Solyc04g054770.1.1.1"/>
    </source>
</evidence>
<evidence type="ECO:0000256" key="1">
    <source>
        <dbReference type="SAM" id="Phobius"/>
    </source>
</evidence>
<protein>
    <submittedName>
        <fullName evidence="2">Uncharacterized protein</fullName>
    </submittedName>
</protein>
<proteinExistence type="predicted"/>
<organism evidence="2">
    <name type="scientific">Solanum lycopersicum</name>
    <name type="common">Tomato</name>
    <name type="synonym">Lycopersicon esculentum</name>
    <dbReference type="NCBI Taxonomy" id="4081"/>
    <lineage>
        <taxon>Eukaryota</taxon>
        <taxon>Viridiplantae</taxon>
        <taxon>Streptophyta</taxon>
        <taxon>Embryophyta</taxon>
        <taxon>Tracheophyta</taxon>
        <taxon>Spermatophyta</taxon>
        <taxon>Magnoliopsida</taxon>
        <taxon>eudicotyledons</taxon>
        <taxon>Gunneridae</taxon>
        <taxon>Pentapetalae</taxon>
        <taxon>asterids</taxon>
        <taxon>lamiids</taxon>
        <taxon>Solanales</taxon>
        <taxon>Solanaceae</taxon>
        <taxon>Solanoideae</taxon>
        <taxon>Solaneae</taxon>
        <taxon>Solanum</taxon>
        <taxon>Solanum subgen. Lycopersicon</taxon>
    </lineage>
</organism>
<accession>A0A3Q7G5M9</accession>
<dbReference type="Gramene" id="Solyc04g054770.1.1">
    <property type="protein sequence ID" value="Solyc04g054770.1.1.1"/>
    <property type="gene ID" value="Solyc04g054770.1"/>
</dbReference>
<dbReference type="Proteomes" id="UP000004994">
    <property type="component" value="Chromosome 4"/>
</dbReference>
<dbReference type="AlphaFoldDB" id="A0A3Q7G5M9"/>
<keyword evidence="3" id="KW-1185">Reference proteome</keyword>
<keyword evidence="1" id="KW-0472">Membrane</keyword>
<evidence type="ECO:0000313" key="3">
    <source>
        <dbReference type="Proteomes" id="UP000004994"/>
    </source>
</evidence>
<reference evidence="2" key="1">
    <citation type="journal article" date="2012" name="Nature">
        <title>The tomato genome sequence provides insights into fleshy fruit evolution.</title>
        <authorList>
            <consortium name="Tomato Genome Consortium"/>
        </authorList>
    </citation>
    <scope>NUCLEOTIDE SEQUENCE [LARGE SCALE GENOMIC DNA]</scope>
    <source>
        <strain evidence="2">cv. Heinz 1706</strain>
    </source>
</reference>
<keyword evidence="1" id="KW-1133">Transmembrane helix</keyword>
<keyword evidence="1" id="KW-0812">Transmembrane</keyword>
<feature type="transmembrane region" description="Helical" evidence="1">
    <location>
        <begin position="13"/>
        <end position="36"/>
    </location>
</feature>
<sequence>MVKYVKPFDLLKLLLTIVNFPTTVVCLFHLLVLLIMKKESNCFLVYIHCEK</sequence>
<name>A0A3Q7G5M9_SOLLC</name>
<reference evidence="2" key="2">
    <citation type="submission" date="2019-01" db="UniProtKB">
        <authorList>
            <consortium name="EnsemblPlants"/>
        </authorList>
    </citation>
    <scope>IDENTIFICATION</scope>
    <source>
        <strain evidence="2">cv. Heinz 1706</strain>
    </source>
</reference>